<dbReference type="EMBL" id="GECZ01004015">
    <property type="protein sequence ID" value="JAS65754.1"/>
    <property type="molecule type" value="Transcribed_RNA"/>
</dbReference>
<reference evidence="1" key="1">
    <citation type="submission" date="2015-11" db="EMBL/GenBank/DDBJ databases">
        <title>De novo transcriptome assembly of four potential Pierce s Disease insect vectors from Arizona vineyards.</title>
        <authorList>
            <person name="Tassone E.E."/>
        </authorList>
    </citation>
    <scope>NUCLEOTIDE SEQUENCE</scope>
</reference>
<accession>A0A1B6GTI0</accession>
<feature type="non-terminal residue" evidence="1">
    <location>
        <position position="1"/>
    </location>
</feature>
<dbReference type="AlphaFoldDB" id="A0A1B6GTI0"/>
<protein>
    <submittedName>
        <fullName evidence="1">Uncharacterized protein</fullName>
    </submittedName>
</protein>
<proteinExistence type="predicted"/>
<gene>
    <name evidence="1" type="ORF">g.22870</name>
</gene>
<evidence type="ECO:0000313" key="1">
    <source>
        <dbReference type="EMBL" id="JAS65754.1"/>
    </source>
</evidence>
<organism evidence="1">
    <name type="scientific">Cuerna arida</name>
    <dbReference type="NCBI Taxonomy" id="1464854"/>
    <lineage>
        <taxon>Eukaryota</taxon>
        <taxon>Metazoa</taxon>
        <taxon>Ecdysozoa</taxon>
        <taxon>Arthropoda</taxon>
        <taxon>Hexapoda</taxon>
        <taxon>Insecta</taxon>
        <taxon>Pterygota</taxon>
        <taxon>Neoptera</taxon>
        <taxon>Paraneoptera</taxon>
        <taxon>Hemiptera</taxon>
        <taxon>Auchenorrhyncha</taxon>
        <taxon>Membracoidea</taxon>
        <taxon>Cicadellidae</taxon>
        <taxon>Cicadellinae</taxon>
        <taxon>Proconiini</taxon>
        <taxon>Cuerna</taxon>
    </lineage>
</organism>
<name>A0A1B6GTI0_9HEMI</name>
<sequence length="483" mass="55648">KAKHNEPVTKKDLWSFTANLYATLGMTEGVAFVSALSLNSINALTDYVTSESAPNLIVLLNEIADNSLKILFYFNTSSSHHAIEVIQDSLRIPASAGTESILKTLLEINSLQSVSQSRGVITMEKYVSKGVTEFVTSLLKTINHEVAVVLLQFAEITDDYQKFRSEEIKSREMVKGISLKMSYLLQNALQENKELKCRVTRLLVENEDFDSEIRNNFISELHNSSGIHLLIILRYLVYSVSSRMKKANQFYNNIEHKAIRLHGYDVECHPLKEVNKKISDLIQQDQSSIDLTSKANPELDNFVREVLKLLFENAKPFWTLHQFTPCLLKITKELLGMFDHNLERHKFLVQKKVNPTCSDLESFFQEIGMRGNYGSWLLEKVLENYTVNIDEREVYSTWKLSILSAWSGILDRLYIYSSDRVIECKKDLIKQITRLELKDYMELPREGNTNLIGFEPINEFLPTYFIYYTYNLNGEIGLVWSDL</sequence>